<evidence type="ECO:0000256" key="3">
    <source>
        <dbReference type="SAM" id="MobiDB-lite"/>
    </source>
</evidence>
<accession>A0ABT3ZID6</accession>
<evidence type="ECO:0000313" key="5">
    <source>
        <dbReference type="Proteomes" id="UP001082899"/>
    </source>
</evidence>
<dbReference type="InterPro" id="IPR005346">
    <property type="entry name" value="RnfH"/>
</dbReference>
<name>A0ABT3ZID6_9BURK</name>
<dbReference type="RefSeq" id="WP_267847647.1">
    <property type="nucleotide sequence ID" value="NZ_JAPMXC010000001.1"/>
</dbReference>
<keyword evidence="5" id="KW-1185">Reference proteome</keyword>
<protein>
    <recommendedName>
        <fullName evidence="2">UPF0125 protein OVY01_03335</fullName>
    </recommendedName>
</protein>
<dbReference type="SUPFAM" id="SSF54285">
    <property type="entry name" value="MoaD/ThiS"/>
    <property type="match status" value="1"/>
</dbReference>
<evidence type="ECO:0000256" key="2">
    <source>
        <dbReference type="HAMAP-Rule" id="MF_00460"/>
    </source>
</evidence>
<organism evidence="4 5">
    <name type="scientific">Robbsia betulipollinis</name>
    <dbReference type="NCBI Taxonomy" id="2981849"/>
    <lineage>
        <taxon>Bacteria</taxon>
        <taxon>Pseudomonadati</taxon>
        <taxon>Pseudomonadota</taxon>
        <taxon>Betaproteobacteria</taxon>
        <taxon>Burkholderiales</taxon>
        <taxon>Burkholderiaceae</taxon>
        <taxon>Robbsia</taxon>
    </lineage>
</organism>
<proteinExistence type="inferred from homology"/>
<dbReference type="PANTHER" id="PTHR37483:SF1">
    <property type="entry name" value="UPF0125 PROTEIN RATB"/>
    <property type="match status" value="1"/>
</dbReference>
<feature type="region of interest" description="Disordered" evidence="3">
    <location>
        <begin position="87"/>
        <end position="106"/>
    </location>
</feature>
<dbReference type="NCBIfam" id="NF002490">
    <property type="entry name" value="PRK01777.1"/>
    <property type="match status" value="1"/>
</dbReference>
<evidence type="ECO:0000313" key="4">
    <source>
        <dbReference type="EMBL" id="MCY0386293.1"/>
    </source>
</evidence>
<dbReference type="Pfam" id="PF03658">
    <property type="entry name" value="Ub-RnfH"/>
    <property type="match status" value="1"/>
</dbReference>
<dbReference type="InterPro" id="IPR037021">
    <property type="entry name" value="RnfH_sf"/>
</dbReference>
<gene>
    <name evidence="4" type="ORF">OVY01_03335</name>
</gene>
<dbReference type="PANTHER" id="PTHR37483">
    <property type="entry name" value="UPF0125 PROTEIN RATB"/>
    <property type="match status" value="1"/>
</dbReference>
<comment type="similarity">
    <text evidence="1 2">Belongs to the UPF0125 (RnfH) family.</text>
</comment>
<feature type="compositionally biased region" description="Basic and acidic residues" evidence="3">
    <location>
        <begin position="96"/>
        <end position="106"/>
    </location>
</feature>
<dbReference type="HAMAP" id="MF_00460">
    <property type="entry name" value="UPF0125_RnfH"/>
    <property type="match status" value="1"/>
</dbReference>
<evidence type="ECO:0000256" key="1">
    <source>
        <dbReference type="ARBA" id="ARBA00010645"/>
    </source>
</evidence>
<comment type="caution">
    <text evidence="4">The sequence shown here is derived from an EMBL/GenBank/DDBJ whole genome shotgun (WGS) entry which is preliminary data.</text>
</comment>
<dbReference type="InterPro" id="IPR016155">
    <property type="entry name" value="Mopterin_synth/thiamin_S_b"/>
</dbReference>
<dbReference type="Proteomes" id="UP001082899">
    <property type="component" value="Unassembled WGS sequence"/>
</dbReference>
<sequence length="106" mass="11720">MHVQVCYMTPSVQALIDVELPPGATLAEAIRASGLCARHPEIDLSTQKVGVHGKVRALDERLAAHDRVEICRPLTVDPKLARARRVAKARKGGSVEGRKWANREYR</sequence>
<reference evidence="4" key="1">
    <citation type="submission" date="2022-11" db="EMBL/GenBank/DDBJ databases">
        <title>Robbsia betulipollinis sp. nov., isolated from pollen of birch (Betula pendula).</title>
        <authorList>
            <person name="Shi H."/>
            <person name="Ambika Manirajan B."/>
            <person name="Ratering S."/>
            <person name="Geissler-Plaum R."/>
            <person name="Schnell S."/>
        </authorList>
    </citation>
    <scope>NUCLEOTIDE SEQUENCE</scope>
    <source>
        <strain evidence="4">Bb-Pol-6</strain>
    </source>
</reference>
<dbReference type="Gene3D" id="3.10.20.280">
    <property type="entry name" value="RnfH-like"/>
    <property type="match status" value="1"/>
</dbReference>
<dbReference type="EMBL" id="JAPMXC010000001">
    <property type="protein sequence ID" value="MCY0386293.1"/>
    <property type="molecule type" value="Genomic_DNA"/>
</dbReference>